<reference evidence="2" key="1">
    <citation type="journal article" date="2013" name="Proc. Natl. Acad. Sci. U.S.A.">
        <title>Improving the coverage of the cyanobacterial phylum using diversity-driven genome sequencing.</title>
        <authorList>
            <person name="Shih P.M."/>
            <person name="Wu D."/>
            <person name="Latifi A."/>
            <person name="Axen S.D."/>
            <person name="Fewer D.P."/>
            <person name="Talla E."/>
            <person name="Calteau A."/>
            <person name="Cai F."/>
            <person name="Tandeau de Marsac N."/>
            <person name="Rippka R."/>
            <person name="Herdman M."/>
            <person name="Sivonen K."/>
            <person name="Coursin T."/>
            <person name="Laurent T."/>
            <person name="Goodwin L."/>
            <person name="Nolan M."/>
            <person name="Davenport K.W."/>
            <person name="Han C.S."/>
            <person name="Rubin E.M."/>
            <person name="Eisen J.A."/>
            <person name="Woyke T."/>
            <person name="Gugger M."/>
            <person name="Kerfeld C.A."/>
        </authorList>
    </citation>
    <scope>NUCLEOTIDE SEQUENCE [LARGE SCALE GENOMIC DNA]</scope>
    <source>
        <strain evidence="2">PCC 10605</strain>
    </source>
</reference>
<evidence type="ECO:0008006" key="3">
    <source>
        <dbReference type="Google" id="ProtNLM"/>
    </source>
</evidence>
<dbReference type="eggNOG" id="ENOG5032YWC">
    <property type="taxonomic scope" value="Bacteria"/>
</dbReference>
<dbReference type="AlphaFoldDB" id="K9Z3G6"/>
<name>K9Z3G6_CYAAP</name>
<organism evidence="1 2">
    <name type="scientific">Cyanobacterium aponinum (strain PCC 10605)</name>
    <dbReference type="NCBI Taxonomy" id="755178"/>
    <lineage>
        <taxon>Bacteria</taxon>
        <taxon>Bacillati</taxon>
        <taxon>Cyanobacteriota</taxon>
        <taxon>Cyanophyceae</taxon>
        <taxon>Oscillatoriophycideae</taxon>
        <taxon>Chroococcales</taxon>
        <taxon>Geminocystaceae</taxon>
        <taxon>Cyanobacterium</taxon>
    </lineage>
</organism>
<dbReference type="OrthoDB" id="160990at2"/>
<dbReference type="Gene3D" id="1.20.1440.60">
    <property type="entry name" value="23S rRNA-intervening sequence"/>
    <property type="match status" value="1"/>
</dbReference>
<evidence type="ECO:0000313" key="2">
    <source>
        <dbReference type="Proteomes" id="UP000010480"/>
    </source>
</evidence>
<dbReference type="Pfam" id="PF05635">
    <property type="entry name" value="23S_rRNA_IVP"/>
    <property type="match status" value="1"/>
</dbReference>
<dbReference type="PANTHER" id="PTHR38471">
    <property type="entry name" value="FOUR HELIX BUNDLE PROTEIN"/>
    <property type="match status" value="1"/>
</dbReference>
<dbReference type="PANTHER" id="PTHR38471:SF2">
    <property type="entry name" value="FOUR HELIX BUNDLE PROTEIN"/>
    <property type="match status" value="1"/>
</dbReference>
<dbReference type="Proteomes" id="UP000010480">
    <property type="component" value="Chromosome"/>
</dbReference>
<sequence length="118" mass="13564">MANYKDQFIWQKAKNLAVIVYKLTNNYPKKELYGLVSQMNRCAISIPSNIAEGYGRKSTKEYLQFLHIALGSSRELETQLIISKEVKIIENIEWIDLTIDKVNEVQALLVSTINTLDK</sequence>
<dbReference type="EMBL" id="CP003947">
    <property type="protein sequence ID" value="AFZ53277.1"/>
    <property type="molecule type" value="Genomic_DNA"/>
</dbReference>
<accession>K9Z3G6</accession>
<dbReference type="InterPro" id="IPR012657">
    <property type="entry name" value="23S_rRNA-intervening_sequence"/>
</dbReference>
<dbReference type="NCBIfam" id="NF008911">
    <property type="entry name" value="PRK12275.1-2"/>
    <property type="match status" value="1"/>
</dbReference>
<dbReference type="SUPFAM" id="SSF158446">
    <property type="entry name" value="IVS-encoded protein-like"/>
    <property type="match status" value="1"/>
</dbReference>
<dbReference type="InterPro" id="IPR036583">
    <property type="entry name" value="23S_rRNA_IVS_sf"/>
</dbReference>
<dbReference type="CDD" id="cd16377">
    <property type="entry name" value="23S_rRNA_IVP_like"/>
    <property type="match status" value="1"/>
</dbReference>
<dbReference type="HOGENOM" id="CLU_129874_0_4_3"/>
<dbReference type="KEGG" id="can:Cyan10605_1155"/>
<dbReference type="STRING" id="755178.Cyan10605_1155"/>
<gene>
    <name evidence="1" type="ordered locus">Cyan10605_1155</name>
</gene>
<keyword evidence="2" id="KW-1185">Reference proteome</keyword>
<proteinExistence type="predicted"/>
<dbReference type="RefSeq" id="WP_015219006.1">
    <property type="nucleotide sequence ID" value="NC_019776.1"/>
</dbReference>
<dbReference type="NCBIfam" id="TIGR02436">
    <property type="entry name" value="four helix bundle protein"/>
    <property type="match status" value="1"/>
</dbReference>
<protein>
    <recommendedName>
        <fullName evidence="3">S23 ribosomal protein</fullName>
    </recommendedName>
</protein>
<evidence type="ECO:0000313" key="1">
    <source>
        <dbReference type="EMBL" id="AFZ53277.1"/>
    </source>
</evidence>